<comment type="caution">
    <text evidence="11">The sequence shown here is derived from an EMBL/GenBank/DDBJ whole genome shotgun (WGS) entry which is preliminary data.</text>
</comment>
<dbReference type="CDD" id="cd06445">
    <property type="entry name" value="ATase"/>
    <property type="match status" value="1"/>
</dbReference>
<dbReference type="GO" id="GO:0006281">
    <property type="term" value="P:DNA repair"/>
    <property type="evidence" value="ECO:0007669"/>
    <property type="project" value="UniProtKB-KW"/>
</dbReference>
<evidence type="ECO:0000256" key="5">
    <source>
        <dbReference type="ARBA" id="ARBA00022679"/>
    </source>
</evidence>
<dbReference type="InterPro" id="IPR008332">
    <property type="entry name" value="MethylG_MeTrfase_N"/>
</dbReference>
<evidence type="ECO:0000256" key="2">
    <source>
        <dbReference type="ARBA" id="ARBA00008711"/>
    </source>
</evidence>
<reference evidence="11 12" key="1">
    <citation type="journal article" date="2015" name="Genome Announc.">
        <title>Expanding the biotechnology potential of lactobacilli through comparative genomics of 213 strains and associated genera.</title>
        <authorList>
            <person name="Sun Z."/>
            <person name="Harris H.M."/>
            <person name="McCann A."/>
            <person name="Guo C."/>
            <person name="Argimon S."/>
            <person name="Zhang W."/>
            <person name="Yang X."/>
            <person name="Jeffery I.B."/>
            <person name="Cooney J.C."/>
            <person name="Kagawa T.F."/>
            <person name="Liu W."/>
            <person name="Song Y."/>
            <person name="Salvetti E."/>
            <person name="Wrobel A."/>
            <person name="Rasinkangas P."/>
            <person name="Parkhill J."/>
            <person name="Rea M.C."/>
            <person name="O'Sullivan O."/>
            <person name="Ritari J."/>
            <person name="Douillard F.P."/>
            <person name="Paul Ross R."/>
            <person name="Yang R."/>
            <person name="Briner A.E."/>
            <person name="Felis G.E."/>
            <person name="de Vos W.M."/>
            <person name="Barrangou R."/>
            <person name="Klaenhammer T.R."/>
            <person name="Caufield P.W."/>
            <person name="Cui Y."/>
            <person name="Zhang H."/>
            <person name="O'Toole P.W."/>
        </authorList>
    </citation>
    <scope>NUCLEOTIDE SEQUENCE [LARGE SCALE GENOMIC DNA]</scope>
    <source>
        <strain evidence="11 12">DSM 18527</strain>
    </source>
</reference>
<evidence type="ECO:0000256" key="8">
    <source>
        <dbReference type="ARBA" id="ARBA00049348"/>
    </source>
</evidence>
<dbReference type="SUPFAM" id="SSF53155">
    <property type="entry name" value="Methylated DNA-protein cysteine methyltransferase domain"/>
    <property type="match status" value="1"/>
</dbReference>
<dbReference type="InterPro" id="IPR036631">
    <property type="entry name" value="MGMT_N_sf"/>
</dbReference>
<comment type="similarity">
    <text evidence="2">Belongs to the MGMT family.</text>
</comment>
<dbReference type="PATRIC" id="fig|1423734.3.peg.2071"/>
<organism evidence="11 12">
    <name type="scientific">Agrilactobacillus composti DSM 18527 = JCM 14202</name>
    <dbReference type="NCBI Taxonomy" id="1423734"/>
    <lineage>
        <taxon>Bacteria</taxon>
        <taxon>Bacillati</taxon>
        <taxon>Bacillota</taxon>
        <taxon>Bacilli</taxon>
        <taxon>Lactobacillales</taxon>
        <taxon>Lactobacillaceae</taxon>
        <taxon>Agrilactobacillus</taxon>
    </lineage>
</organism>
<dbReference type="InterPro" id="IPR001497">
    <property type="entry name" value="MethylDNA_cys_MeTrfase_AS"/>
</dbReference>
<keyword evidence="5" id="KW-0808">Transferase</keyword>
<feature type="domain" description="Methylated-DNA-[protein]-cysteine S-methyltransferase DNA binding" evidence="9">
    <location>
        <begin position="80"/>
        <end position="164"/>
    </location>
</feature>
<name>X0PMP3_9LACO</name>
<protein>
    <recommendedName>
        <fullName evidence="3">methylated-DNA--[protein]-cysteine S-methyltransferase</fullName>
        <ecNumber evidence="3">2.1.1.63</ecNumber>
    </recommendedName>
</protein>
<evidence type="ECO:0000259" key="10">
    <source>
        <dbReference type="Pfam" id="PF02870"/>
    </source>
</evidence>
<dbReference type="SUPFAM" id="SSF46767">
    <property type="entry name" value="Methylated DNA-protein cysteine methyltransferase, C-terminal domain"/>
    <property type="match status" value="1"/>
</dbReference>
<dbReference type="Gene3D" id="1.10.10.10">
    <property type="entry name" value="Winged helix-like DNA-binding domain superfamily/Winged helix DNA-binding domain"/>
    <property type="match status" value="1"/>
</dbReference>
<dbReference type="STRING" id="1423734.FC83_GL002048"/>
<dbReference type="PANTHER" id="PTHR10815">
    <property type="entry name" value="METHYLATED-DNA--PROTEIN-CYSTEINE METHYLTRANSFERASE"/>
    <property type="match status" value="1"/>
</dbReference>
<sequence length="165" mass="18006">MLYSEKYTSPLGTITLLGDAQYLYGLWFDGQKHFGAHYDLAQSQTGRPAPIQQALAWLDQYFAGHNPDASKLPLKPEVTAFRKQVLQVLRTVPYGTKITYKDISDALQTMDSHPKNLARAVGGAVGHNPISIIIPCHRVVGSDGALTGYAGGLAKKIALLKLETR</sequence>
<evidence type="ECO:0000256" key="7">
    <source>
        <dbReference type="ARBA" id="ARBA00023204"/>
    </source>
</evidence>
<dbReference type="InterPro" id="IPR036388">
    <property type="entry name" value="WH-like_DNA-bd_sf"/>
</dbReference>
<dbReference type="InterPro" id="IPR036217">
    <property type="entry name" value="MethylDNA_cys_MeTrfase_DNAb"/>
</dbReference>
<dbReference type="EC" id="2.1.1.63" evidence="3"/>
<dbReference type="Pfam" id="PF02870">
    <property type="entry name" value="Methyltransf_1N"/>
    <property type="match status" value="1"/>
</dbReference>
<evidence type="ECO:0000256" key="4">
    <source>
        <dbReference type="ARBA" id="ARBA00022603"/>
    </source>
</evidence>
<dbReference type="eggNOG" id="COG0350">
    <property type="taxonomic scope" value="Bacteria"/>
</dbReference>
<keyword evidence="7" id="KW-0234">DNA repair</keyword>
<feature type="domain" description="Methylguanine DNA methyltransferase ribonuclease-like" evidence="10">
    <location>
        <begin position="2"/>
        <end position="76"/>
    </location>
</feature>
<dbReference type="NCBIfam" id="TIGR00589">
    <property type="entry name" value="ogt"/>
    <property type="match status" value="1"/>
</dbReference>
<dbReference type="GO" id="GO:0032259">
    <property type="term" value="P:methylation"/>
    <property type="evidence" value="ECO:0007669"/>
    <property type="project" value="UniProtKB-KW"/>
</dbReference>
<gene>
    <name evidence="11" type="ORF">FC83_GL002048</name>
</gene>
<dbReference type="RefSeq" id="WP_035451236.1">
    <property type="nucleotide sequence ID" value="NZ_AZGA01000020.1"/>
</dbReference>
<comment type="catalytic activity">
    <reaction evidence="1">
        <text>a 4-O-methyl-thymidine in DNA + L-cysteinyl-[protein] = a thymidine in DNA + S-methyl-L-cysteinyl-[protein]</text>
        <dbReference type="Rhea" id="RHEA:53428"/>
        <dbReference type="Rhea" id="RHEA-COMP:10131"/>
        <dbReference type="Rhea" id="RHEA-COMP:10132"/>
        <dbReference type="Rhea" id="RHEA-COMP:13555"/>
        <dbReference type="Rhea" id="RHEA-COMP:13556"/>
        <dbReference type="ChEBI" id="CHEBI:29950"/>
        <dbReference type="ChEBI" id="CHEBI:82612"/>
        <dbReference type="ChEBI" id="CHEBI:137386"/>
        <dbReference type="ChEBI" id="CHEBI:137387"/>
        <dbReference type="EC" id="2.1.1.63"/>
    </reaction>
</comment>
<evidence type="ECO:0000256" key="3">
    <source>
        <dbReference type="ARBA" id="ARBA00011918"/>
    </source>
</evidence>
<keyword evidence="4" id="KW-0489">Methyltransferase</keyword>
<dbReference type="GO" id="GO:0003908">
    <property type="term" value="F:methylated-DNA-[protein]-cysteine S-methyltransferase activity"/>
    <property type="evidence" value="ECO:0007669"/>
    <property type="project" value="UniProtKB-EC"/>
</dbReference>
<proteinExistence type="inferred from homology"/>
<keyword evidence="6" id="KW-0227">DNA damage</keyword>
<dbReference type="PANTHER" id="PTHR10815:SF5">
    <property type="entry name" value="METHYLATED-DNA--PROTEIN-CYSTEINE METHYLTRANSFERASE"/>
    <property type="match status" value="1"/>
</dbReference>
<dbReference type="Proteomes" id="UP000051236">
    <property type="component" value="Unassembled WGS sequence"/>
</dbReference>
<dbReference type="Gene3D" id="3.30.160.70">
    <property type="entry name" value="Methylated DNA-protein cysteine methyltransferase domain"/>
    <property type="match status" value="1"/>
</dbReference>
<evidence type="ECO:0000259" key="9">
    <source>
        <dbReference type="Pfam" id="PF01035"/>
    </source>
</evidence>
<dbReference type="Pfam" id="PF01035">
    <property type="entry name" value="DNA_binding_1"/>
    <property type="match status" value="1"/>
</dbReference>
<dbReference type="OrthoDB" id="9802228at2"/>
<dbReference type="FunFam" id="1.10.10.10:FF:000214">
    <property type="entry name" value="Methylated-DNA--protein-cysteine methyltransferase"/>
    <property type="match status" value="1"/>
</dbReference>
<dbReference type="EMBL" id="AZGA01000020">
    <property type="protein sequence ID" value="KRM34908.1"/>
    <property type="molecule type" value="Genomic_DNA"/>
</dbReference>
<accession>X0PMP3</accession>
<evidence type="ECO:0000256" key="1">
    <source>
        <dbReference type="ARBA" id="ARBA00001286"/>
    </source>
</evidence>
<keyword evidence="12" id="KW-1185">Reference proteome</keyword>
<evidence type="ECO:0000256" key="6">
    <source>
        <dbReference type="ARBA" id="ARBA00022763"/>
    </source>
</evidence>
<evidence type="ECO:0000313" key="12">
    <source>
        <dbReference type="Proteomes" id="UP000051236"/>
    </source>
</evidence>
<dbReference type="PROSITE" id="PS00374">
    <property type="entry name" value="MGMT"/>
    <property type="match status" value="1"/>
</dbReference>
<comment type="catalytic activity">
    <reaction evidence="8">
        <text>a 6-O-methyl-2'-deoxyguanosine in DNA + L-cysteinyl-[protein] = S-methyl-L-cysteinyl-[protein] + a 2'-deoxyguanosine in DNA</text>
        <dbReference type="Rhea" id="RHEA:24000"/>
        <dbReference type="Rhea" id="RHEA-COMP:10131"/>
        <dbReference type="Rhea" id="RHEA-COMP:10132"/>
        <dbReference type="Rhea" id="RHEA-COMP:11367"/>
        <dbReference type="Rhea" id="RHEA-COMP:11368"/>
        <dbReference type="ChEBI" id="CHEBI:29950"/>
        <dbReference type="ChEBI" id="CHEBI:82612"/>
        <dbReference type="ChEBI" id="CHEBI:85445"/>
        <dbReference type="ChEBI" id="CHEBI:85448"/>
        <dbReference type="EC" id="2.1.1.63"/>
    </reaction>
</comment>
<dbReference type="InterPro" id="IPR014048">
    <property type="entry name" value="MethylDNA_cys_MeTrfase_DNA-bd"/>
</dbReference>
<dbReference type="AlphaFoldDB" id="X0PMP3"/>
<evidence type="ECO:0000313" key="11">
    <source>
        <dbReference type="EMBL" id="KRM34908.1"/>
    </source>
</evidence>